<feature type="transmembrane region" description="Helical" evidence="1">
    <location>
        <begin position="65"/>
        <end position="91"/>
    </location>
</feature>
<protein>
    <submittedName>
        <fullName evidence="2">Uncharacterized protein</fullName>
    </submittedName>
</protein>
<proteinExistence type="predicted"/>
<organism evidence="2 3">
    <name type="scientific">Bacillus inaquosorum KCTC 13429</name>
    <dbReference type="NCBI Taxonomy" id="1236548"/>
    <lineage>
        <taxon>Bacteria</taxon>
        <taxon>Bacillati</taxon>
        <taxon>Bacillota</taxon>
        <taxon>Bacilli</taxon>
        <taxon>Bacillales</taxon>
        <taxon>Bacillaceae</taxon>
        <taxon>Bacillus</taxon>
    </lineage>
</organism>
<feature type="transmembrane region" description="Helical" evidence="1">
    <location>
        <begin position="103"/>
        <end position="125"/>
    </location>
</feature>
<keyword evidence="1" id="KW-1133">Transmembrane helix</keyword>
<evidence type="ECO:0000313" key="3">
    <source>
        <dbReference type="Proteomes" id="UP000011182"/>
    </source>
</evidence>
<feature type="transmembrane region" description="Helical" evidence="1">
    <location>
        <begin position="165"/>
        <end position="183"/>
    </location>
</feature>
<dbReference type="AlphaFoldDB" id="A0A9W5PAV0"/>
<accession>A0A9W5PAV0</accession>
<evidence type="ECO:0000313" key="2">
    <source>
        <dbReference type="EMBL" id="ELS59071.1"/>
    </source>
</evidence>
<comment type="caution">
    <text evidence="2">The sequence shown here is derived from an EMBL/GenBank/DDBJ whole genome shotgun (WGS) entry which is preliminary data.</text>
</comment>
<keyword evidence="1" id="KW-0472">Membrane</keyword>
<feature type="transmembrane region" description="Helical" evidence="1">
    <location>
        <begin position="190"/>
        <end position="209"/>
    </location>
</feature>
<feature type="transmembrane region" description="Helical" evidence="1">
    <location>
        <begin position="221"/>
        <end position="239"/>
    </location>
</feature>
<dbReference type="EMBL" id="AMXN01000014">
    <property type="protein sequence ID" value="ELS59071.1"/>
    <property type="molecule type" value="Genomic_DNA"/>
</dbReference>
<keyword evidence="1" id="KW-0812">Transmembrane</keyword>
<dbReference type="Proteomes" id="UP000011182">
    <property type="component" value="Unassembled WGS sequence"/>
</dbReference>
<name>A0A9W5PAV0_9BACI</name>
<feature type="transmembrane region" description="Helical" evidence="1">
    <location>
        <begin position="251"/>
        <end position="272"/>
    </location>
</feature>
<reference evidence="2 3" key="1">
    <citation type="journal article" date="2014" name="Syst. Appl. Microbiol.">
        <title>Genomic insights into the taxonomic status of the three subspecies of Bacillus subtilis.</title>
        <authorList>
            <person name="Yi H."/>
            <person name="Chun J."/>
            <person name="Cha C.J."/>
        </authorList>
    </citation>
    <scope>NUCLEOTIDE SEQUENCE [LARGE SCALE GENOMIC DNA]</scope>
    <source>
        <strain evidence="2 3">KCTC 13429</strain>
    </source>
</reference>
<dbReference type="InterPro" id="IPR046084">
    <property type="entry name" value="TrbL_4"/>
</dbReference>
<keyword evidence="3" id="KW-1185">Reference proteome</keyword>
<gene>
    <name evidence="2" type="ORF">BSI_43850</name>
</gene>
<dbReference type="Pfam" id="PF19597">
    <property type="entry name" value="TrbL_4"/>
    <property type="match status" value="1"/>
</dbReference>
<evidence type="ECO:0000256" key="1">
    <source>
        <dbReference type="SAM" id="Phobius"/>
    </source>
</evidence>
<sequence length="300" mass="33439">MYNRSVVFIPFIPKEGESVFDFGEKIRDFFIDVINDVLERTFKLIANVLFNADGLTGFFKDLYNIFLACGAMLLICILLFKVIQGLLAAAANGEAPQALIGNLIVNTFKASAMIMIMPFILWLIVGQMVYPLGEFMFARIGNYTADGVAKVLKSGNLGEVIGNEFMFIILFAFVCIAVVAFFIKMCIYHADLLLLQLLSVLAAISIVADDNNYAGIWWREVLSQVLTIIVQTACMAGLTEILGNEMTWYKFMLLIGLCVILVRGPSVLRNMWYATGSGRTLMNQPGKMAQRIAMLRRVFA</sequence>